<keyword evidence="1" id="KW-0472">Membrane</keyword>
<sequence>MAAPANRIVIGLDYGTTYTGKFVKAHDELELNIHQESLSWPNGDQEKVPSAISYEAGADGERQWGFAIRESSLKWQWTKLKLDEQTIPEELRLMLSAIQAYCRSSEEIVADYLQHIQEYLKAELNEYFGREVVNIIPIDLVVTVPAVWSDKAKNRTCHTLKDAGFDKRNFPGLREITLMSEPEAAALHTARWMLDREDDDALVIGDCFVICDAGGGTVDCISYRVKQVDPYLQLEEIAVGTGAECGATFIDGRFSKWVEERVGPQNFQMINPEIGGDIGSQNTLQPAMGVLMVNFETVKRAFDGSEMTTFVPLPRIIEDIPDDPVKGIQDGELRMTKPSLDQAVQLVKGQVAQVQFKRLKPRYIFLAGGFGESPLLRKELHHYARQQRINLKTVDRPWLAVVLGAVQKGCEVQHQNTVYLRKCRKHYGISSSQPFSAYEHLEDNAYDDPFDGEKKAREQMTWLVQKGDALLSDTPKFASVEVIRRFGLRDSRKFKTRVVISDDDDVAHKSYTDIPSNKRESFFLIYDLSEVEDSYFQRSRAGRNGQPYFTAAMEIGIMITENDIRFSQHLEFNRMSFSSSSSHSTSVSPSATATATSTAFANSNATNSNNDTLLAVTLVNSTTEEWGLDPLPAANITFINGTLTNGTLINGKVFNGTIINGTTIVERTQPTTIGTVPLVSFIYMIMSILIIIFMTPKSIQWAKAAAGEPHRYAPDLRPGFLSHQEFVKRLHDRYPGEPATPPLPSYAETVLRDKSKPIGSEELRECRDLIRAKFALDVEAYNLRDVPASAQYIVAEKRARSRGALEDIRKRVVGWKAARSQWSDDEWHYIEAIDRGLGEMWAR</sequence>
<gene>
    <name evidence="2" type="ORF">G7Y89_g6187</name>
</gene>
<dbReference type="AlphaFoldDB" id="A0A8H4RLT3"/>
<keyword evidence="1" id="KW-1133">Transmembrane helix</keyword>
<name>A0A8H4RLT3_9HELO</name>
<keyword evidence="1" id="KW-0812">Transmembrane</keyword>
<protein>
    <recommendedName>
        <fullName evidence="4">Actin-like ATPase domain-containing protein</fullName>
    </recommendedName>
</protein>
<dbReference type="EMBL" id="JAAMPI010000395">
    <property type="protein sequence ID" value="KAF4631943.1"/>
    <property type="molecule type" value="Genomic_DNA"/>
</dbReference>
<evidence type="ECO:0008006" key="4">
    <source>
        <dbReference type="Google" id="ProtNLM"/>
    </source>
</evidence>
<dbReference type="PANTHER" id="PTHR14187">
    <property type="entry name" value="ALPHA KINASE/ELONGATION FACTOR 2 KINASE"/>
    <property type="match status" value="1"/>
</dbReference>
<dbReference type="Proteomes" id="UP000566819">
    <property type="component" value="Unassembled WGS sequence"/>
</dbReference>
<dbReference type="InterPro" id="IPR043129">
    <property type="entry name" value="ATPase_NBD"/>
</dbReference>
<dbReference type="SUPFAM" id="SSF53067">
    <property type="entry name" value="Actin-like ATPase domain"/>
    <property type="match status" value="2"/>
</dbReference>
<dbReference type="Gene3D" id="3.90.640.10">
    <property type="entry name" value="Actin, Chain A, domain 4"/>
    <property type="match status" value="1"/>
</dbReference>
<organism evidence="2 3">
    <name type="scientific">Cudoniella acicularis</name>
    <dbReference type="NCBI Taxonomy" id="354080"/>
    <lineage>
        <taxon>Eukaryota</taxon>
        <taxon>Fungi</taxon>
        <taxon>Dikarya</taxon>
        <taxon>Ascomycota</taxon>
        <taxon>Pezizomycotina</taxon>
        <taxon>Leotiomycetes</taxon>
        <taxon>Helotiales</taxon>
        <taxon>Tricladiaceae</taxon>
        <taxon>Cudoniella</taxon>
    </lineage>
</organism>
<accession>A0A8H4RLT3</accession>
<dbReference type="OrthoDB" id="2963168at2759"/>
<dbReference type="CDD" id="cd10170">
    <property type="entry name" value="ASKHA_NBD_HSP70"/>
    <property type="match status" value="1"/>
</dbReference>
<evidence type="ECO:0000313" key="3">
    <source>
        <dbReference type="Proteomes" id="UP000566819"/>
    </source>
</evidence>
<reference evidence="2 3" key="1">
    <citation type="submission" date="2020-03" db="EMBL/GenBank/DDBJ databases">
        <title>Draft Genome Sequence of Cudoniella acicularis.</title>
        <authorList>
            <person name="Buettner E."/>
            <person name="Kellner H."/>
        </authorList>
    </citation>
    <scope>NUCLEOTIDE SEQUENCE [LARGE SCALE GENOMIC DNA]</scope>
    <source>
        <strain evidence="2 3">DSM 108380</strain>
    </source>
</reference>
<proteinExistence type="predicted"/>
<comment type="caution">
    <text evidence="2">The sequence shown here is derived from an EMBL/GenBank/DDBJ whole genome shotgun (WGS) entry which is preliminary data.</text>
</comment>
<feature type="transmembrane region" description="Helical" evidence="1">
    <location>
        <begin position="673"/>
        <end position="693"/>
    </location>
</feature>
<dbReference type="Gene3D" id="3.30.420.40">
    <property type="match status" value="2"/>
</dbReference>
<dbReference type="PANTHER" id="PTHR14187:SF82">
    <property type="entry name" value="FAMILY CHAPERONE, PUTATIVE (AFU_ORTHOLOGUE AFUA_7G08575)-RELATED"/>
    <property type="match status" value="1"/>
</dbReference>
<evidence type="ECO:0000313" key="2">
    <source>
        <dbReference type="EMBL" id="KAF4631943.1"/>
    </source>
</evidence>
<keyword evidence="3" id="KW-1185">Reference proteome</keyword>
<evidence type="ECO:0000256" key="1">
    <source>
        <dbReference type="SAM" id="Phobius"/>
    </source>
</evidence>